<name>A0A084Y406_9PROT</name>
<proteinExistence type="predicted"/>
<dbReference type="Gene3D" id="1.10.490.10">
    <property type="entry name" value="Globins"/>
    <property type="match status" value="1"/>
</dbReference>
<dbReference type="InterPro" id="IPR009050">
    <property type="entry name" value="Globin-like_sf"/>
</dbReference>
<dbReference type="Pfam" id="PF01152">
    <property type="entry name" value="Bac_globin"/>
    <property type="match status" value="1"/>
</dbReference>
<evidence type="ECO:0000256" key="2">
    <source>
        <dbReference type="ARBA" id="ARBA00022617"/>
    </source>
</evidence>
<dbReference type="GO" id="GO:0046872">
    <property type="term" value="F:metal ion binding"/>
    <property type="evidence" value="ECO:0007669"/>
    <property type="project" value="UniProtKB-KW"/>
</dbReference>
<evidence type="ECO:0000256" key="5">
    <source>
        <dbReference type="PIRSR" id="PIRSR601486-1"/>
    </source>
</evidence>
<keyword evidence="2 5" id="KW-0349">Heme</keyword>
<dbReference type="GO" id="GO:0019825">
    <property type="term" value="F:oxygen binding"/>
    <property type="evidence" value="ECO:0007669"/>
    <property type="project" value="InterPro"/>
</dbReference>
<evidence type="ECO:0000256" key="3">
    <source>
        <dbReference type="ARBA" id="ARBA00022723"/>
    </source>
</evidence>
<organism evidence="7 8">
    <name type="scientific">Candidatus Accumulibacter vicinus</name>
    <dbReference type="NCBI Taxonomy" id="2954382"/>
    <lineage>
        <taxon>Bacteria</taxon>
        <taxon>Pseudomonadati</taxon>
        <taxon>Pseudomonadota</taxon>
        <taxon>Betaproteobacteria</taxon>
        <taxon>Candidatus Accumulibacter</taxon>
    </lineage>
</organism>
<protein>
    <submittedName>
        <fullName evidence="7">Hemoglobin-like protein HbN</fullName>
    </submittedName>
</protein>
<dbReference type="CDD" id="cd00454">
    <property type="entry name" value="TrHb1_N"/>
    <property type="match status" value="1"/>
</dbReference>
<evidence type="ECO:0000256" key="4">
    <source>
        <dbReference type="ARBA" id="ARBA00023004"/>
    </source>
</evidence>
<keyword evidence="4 5" id="KW-0408">Iron</keyword>
<gene>
    <name evidence="7" type="primary">glbN</name>
    <name evidence="7" type="ORF">CAPSK01_000924</name>
</gene>
<comment type="caution">
    <text evidence="7">The sequence shown here is derived from an EMBL/GenBank/DDBJ whole genome shotgun (WGS) entry which is preliminary data.</text>
</comment>
<feature type="binding site" description="distal binding residue" evidence="5">
    <location>
        <position position="97"/>
    </location>
    <ligand>
        <name>heme</name>
        <dbReference type="ChEBI" id="CHEBI:30413"/>
    </ligand>
    <ligandPart>
        <name>Fe</name>
        <dbReference type="ChEBI" id="CHEBI:18248"/>
    </ligandPart>
</feature>
<reference evidence="7 8" key="1">
    <citation type="submission" date="2014-07" db="EMBL/GenBank/DDBJ databases">
        <title>Expanding our view of genomic diversity in Candidatus Accumulibacter clades.</title>
        <authorList>
            <person name="Skennerton C.T."/>
            <person name="Barr J.J."/>
            <person name="Slater F.R."/>
            <person name="Bond P.L."/>
            <person name="Tyson G.W."/>
        </authorList>
    </citation>
    <scope>NUCLEOTIDE SEQUENCE [LARGE SCALE GENOMIC DNA]</scope>
    <source>
        <strain evidence="8">SK-01</strain>
    </source>
</reference>
<dbReference type="InterPro" id="IPR001486">
    <property type="entry name" value="Hemoglobin_trunc"/>
</dbReference>
<keyword evidence="1" id="KW-0813">Transport</keyword>
<dbReference type="InterPro" id="IPR012292">
    <property type="entry name" value="Globin/Proto"/>
</dbReference>
<dbReference type="RefSeq" id="WP_034922866.1">
    <property type="nucleotide sequence ID" value="NZ_JDSS02000015.1"/>
</dbReference>
<dbReference type="SUPFAM" id="SSF46458">
    <property type="entry name" value="Globin-like"/>
    <property type="match status" value="1"/>
</dbReference>
<evidence type="ECO:0000313" key="7">
    <source>
        <dbReference type="EMBL" id="KFB69450.1"/>
    </source>
</evidence>
<feature type="chain" id="PRO_5001785703" evidence="6">
    <location>
        <begin position="23"/>
        <end position="145"/>
    </location>
</feature>
<evidence type="ECO:0000256" key="1">
    <source>
        <dbReference type="ARBA" id="ARBA00022448"/>
    </source>
</evidence>
<dbReference type="AlphaFoldDB" id="A0A084Y406"/>
<keyword evidence="3 5" id="KW-0479">Metal-binding</keyword>
<sequence>MKLTHSLLAALLATALTTPALSEESPTLYKRLGGYDALAAVTDDFLGRLLPDPKLGRFFVGHSSDSLNRIRGEIIDFLCVVSKGPCSYSGRDMKKAHGGLKITDEDWDISVKALSTTLDKFKVPAVERKEVLTAVSGLKGDIVGR</sequence>
<dbReference type="GO" id="GO:0020037">
    <property type="term" value="F:heme binding"/>
    <property type="evidence" value="ECO:0007669"/>
    <property type="project" value="InterPro"/>
</dbReference>
<keyword evidence="6" id="KW-0732">Signal</keyword>
<dbReference type="Proteomes" id="UP000019812">
    <property type="component" value="Unassembled WGS sequence"/>
</dbReference>
<dbReference type="STRING" id="1457154.CAPSK01_000924"/>
<evidence type="ECO:0000256" key="6">
    <source>
        <dbReference type="SAM" id="SignalP"/>
    </source>
</evidence>
<evidence type="ECO:0000313" key="8">
    <source>
        <dbReference type="Proteomes" id="UP000019812"/>
    </source>
</evidence>
<feature type="signal peptide" evidence="6">
    <location>
        <begin position="1"/>
        <end position="22"/>
    </location>
</feature>
<dbReference type="EMBL" id="JDSS02000015">
    <property type="protein sequence ID" value="KFB69450.1"/>
    <property type="molecule type" value="Genomic_DNA"/>
</dbReference>
<accession>A0A084Y406</accession>